<dbReference type="InterPro" id="IPR056203">
    <property type="entry name" value="Cds6_C"/>
</dbReference>
<reference evidence="3 4" key="1">
    <citation type="submission" date="2024-04" db="EMBL/GenBank/DDBJ databases">
        <title>Dissimilatory iodate-reducing microorganisms contribute to the enrichment of iodine in groundwater.</title>
        <authorList>
            <person name="Jiang Z."/>
        </authorList>
    </citation>
    <scope>NUCLEOTIDE SEQUENCE [LARGE SCALE GENOMIC DNA]</scope>
    <source>
        <strain evidence="3 4">NCP973</strain>
    </source>
</reference>
<dbReference type="EMBL" id="CP151406">
    <property type="protein sequence ID" value="WZJ21427.1"/>
    <property type="molecule type" value="Genomic_DNA"/>
</dbReference>
<evidence type="ECO:0000259" key="2">
    <source>
        <dbReference type="Pfam" id="PF24125"/>
    </source>
</evidence>
<feature type="domain" description="Cds6 C-terminal" evidence="2">
    <location>
        <begin position="84"/>
        <end position="183"/>
    </location>
</feature>
<dbReference type="InterPro" id="IPR032710">
    <property type="entry name" value="NTF2-like_dom_sf"/>
</dbReference>
<feature type="region of interest" description="Disordered" evidence="1">
    <location>
        <begin position="36"/>
        <end position="74"/>
    </location>
</feature>
<dbReference type="Gene3D" id="3.10.450.50">
    <property type="match status" value="1"/>
</dbReference>
<dbReference type="Pfam" id="PF24125">
    <property type="entry name" value="Cds6_C"/>
    <property type="match status" value="1"/>
</dbReference>
<dbReference type="RefSeq" id="WP_341743694.1">
    <property type="nucleotide sequence ID" value="NZ_CP151406.1"/>
</dbReference>
<accession>A0ABZ2XHM3</accession>
<organism evidence="3 4">
    <name type="scientific">Azonexus hydrophilus</name>
    <dbReference type="NCBI Taxonomy" id="418702"/>
    <lineage>
        <taxon>Bacteria</taxon>
        <taxon>Pseudomonadati</taxon>
        <taxon>Pseudomonadota</taxon>
        <taxon>Betaproteobacteria</taxon>
        <taxon>Rhodocyclales</taxon>
        <taxon>Azonexaceae</taxon>
        <taxon>Azonexus</taxon>
    </lineage>
</organism>
<evidence type="ECO:0000256" key="1">
    <source>
        <dbReference type="SAM" id="MobiDB-lite"/>
    </source>
</evidence>
<sequence>MADNNDAFRQGMAAGLVALSLGTAGCSHTMSAIFDAPEPPPMVEEAGAPAPSVAPQSVEATPAAPAPAPVADPAPPPDNSLALFLTGWRDAWAGRDVAAYLAYYHPDFKGNMVSPAQWRSARQRIIGRAGQIELELGQPEIRREGADRAWLTFDQRYRSQALSDQGIKQLQLRRIDGRWLIEQEVFTPRQR</sequence>
<feature type="compositionally biased region" description="Pro residues" evidence="1">
    <location>
        <begin position="64"/>
        <end position="74"/>
    </location>
</feature>
<dbReference type="Proteomes" id="UP001479520">
    <property type="component" value="Chromosome"/>
</dbReference>
<proteinExistence type="predicted"/>
<gene>
    <name evidence="3" type="ORF">AADV58_15970</name>
</gene>
<name>A0ABZ2XHM3_9RHOO</name>
<keyword evidence="4" id="KW-1185">Reference proteome</keyword>
<dbReference type="SUPFAM" id="SSF54427">
    <property type="entry name" value="NTF2-like"/>
    <property type="match status" value="1"/>
</dbReference>
<evidence type="ECO:0000313" key="4">
    <source>
        <dbReference type="Proteomes" id="UP001479520"/>
    </source>
</evidence>
<evidence type="ECO:0000313" key="3">
    <source>
        <dbReference type="EMBL" id="WZJ21427.1"/>
    </source>
</evidence>
<protein>
    <submittedName>
        <fullName evidence="3">Nuclear transport factor 2 family protein</fullName>
    </submittedName>
</protein>